<protein>
    <submittedName>
        <fullName evidence="2">Uncharacterized protein</fullName>
    </submittedName>
</protein>
<comment type="caution">
    <text evidence="2">The sequence shown here is derived from an EMBL/GenBank/DDBJ whole genome shotgun (WGS) entry which is preliminary data.</text>
</comment>
<evidence type="ECO:0000313" key="2">
    <source>
        <dbReference type="EMBL" id="MBZ3885984.1"/>
    </source>
</evidence>
<dbReference type="EMBL" id="JAATJV010404256">
    <property type="protein sequence ID" value="MBZ3885984.1"/>
    <property type="molecule type" value="Genomic_DNA"/>
</dbReference>
<name>A0AA41N9X8_SCICA</name>
<accession>A0AA41N9X8</accession>
<feature type="compositionally biased region" description="Polar residues" evidence="1">
    <location>
        <begin position="1"/>
        <end position="13"/>
    </location>
</feature>
<feature type="compositionally biased region" description="Low complexity" evidence="1">
    <location>
        <begin position="27"/>
        <end position="38"/>
    </location>
</feature>
<dbReference type="AlphaFoldDB" id="A0AA41N9X8"/>
<evidence type="ECO:0000256" key="1">
    <source>
        <dbReference type="SAM" id="MobiDB-lite"/>
    </source>
</evidence>
<proteinExistence type="predicted"/>
<evidence type="ECO:0000313" key="3">
    <source>
        <dbReference type="Proteomes" id="UP001166674"/>
    </source>
</evidence>
<dbReference type="Proteomes" id="UP001166674">
    <property type="component" value="Unassembled WGS sequence"/>
</dbReference>
<organism evidence="2 3">
    <name type="scientific">Sciurus carolinensis</name>
    <name type="common">Eastern gray squirrel</name>
    <dbReference type="NCBI Taxonomy" id="30640"/>
    <lineage>
        <taxon>Eukaryota</taxon>
        <taxon>Metazoa</taxon>
        <taxon>Chordata</taxon>
        <taxon>Craniata</taxon>
        <taxon>Vertebrata</taxon>
        <taxon>Euteleostomi</taxon>
        <taxon>Mammalia</taxon>
        <taxon>Eutheria</taxon>
        <taxon>Euarchontoglires</taxon>
        <taxon>Glires</taxon>
        <taxon>Rodentia</taxon>
        <taxon>Sciuromorpha</taxon>
        <taxon>Sciuridae</taxon>
        <taxon>Sciurinae</taxon>
        <taxon>Sciurini</taxon>
        <taxon>Sciurus</taxon>
    </lineage>
</organism>
<sequence length="83" mass="9035">MAELVQQSPQPSSGMCKGNGECKQSKQAQAATAGALAAGHPHHLQHEPMHVQEEAYIQPAQQICRPHVPDQKVFRQASAALWK</sequence>
<feature type="region of interest" description="Disordered" evidence="1">
    <location>
        <begin position="1"/>
        <end position="38"/>
    </location>
</feature>
<keyword evidence="3" id="KW-1185">Reference proteome</keyword>
<reference evidence="2" key="1">
    <citation type="submission" date="2020-03" db="EMBL/GenBank/DDBJ databases">
        <title>Studies in the Genomics of Life Span.</title>
        <authorList>
            <person name="Glass D."/>
        </authorList>
    </citation>
    <scope>NUCLEOTIDE SEQUENCE</scope>
    <source>
        <strain evidence="2">SUZIE</strain>
        <tissue evidence="2">Muscle</tissue>
    </source>
</reference>
<gene>
    <name evidence="2" type="ORF">SUZIE_185720</name>
</gene>